<comment type="similarity">
    <text evidence="1">Belongs to the glycosyl hydrolase 13 family.</text>
</comment>
<keyword evidence="8" id="KW-1185">Reference proteome</keyword>
<dbReference type="CDD" id="cd11326">
    <property type="entry name" value="AmyAc_Glg_debranch"/>
    <property type="match status" value="1"/>
</dbReference>
<dbReference type="InterPro" id="IPR004193">
    <property type="entry name" value="Glyco_hydro_13_N"/>
</dbReference>
<dbReference type="Gene3D" id="2.60.40.10">
    <property type="entry name" value="Immunoglobulins"/>
    <property type="match status" value="1"/>
</dbReference>
<dbReference type="Pfam" id="PF00128">
    <property type="entry name" value="Alpha-amylase"/>
    <property type="match status" value="1"/>
</dbReference>
<dbReference type="InterPro" id="IPR044505">
    <property type="entry name" value="GlgX_Isoamylase_N_E_set"/>
</dbReference>
<dbReference type="SUPFAM" id="SSF51011">
    <property type="entry name" value="Glycosyl hydrolase domain"/>
    <property type="match status" value="1"/>
</dbReference>
<dbReference type="Gene3D" id="3.20.20.80">
    <property type="entry name" value="Glycosidases"/>
    <property type="match status" value="1"/>
</dbReference>
<keyword evidence="2" id="KW-0378">Hydrolase</keyword>
<gene>
    <name evidence="7" type="primary">glgX-1</name>
    <name evidence="7" type="ORF">MPSYJ_51370</name>
</gene>
<dbReference type="InterPro" id="IPR013783">
    <property type="entry name" value="Ig-like_fold"/>
</dbReference>
<dbReference type="Pfam" id="PF21156">
    <property type="entry name" value="ISOA1-3_C"/>
    <property type="match status" value="1"/>
</dbReference>
<evidence type="ECO:0000256" key="5">
    <source>
        <dbReference type="SAM" id="MobiDB-lite"/>
    </source>
</evidence>
<dbReference type="AlphaFoldDB" id="A0A7I7MHS4"/>
<dbReference type="CDD" id="cd02856">
    <property type="entry name" value="E_set_GDE_Isoamylase_N"/>
    <property type="match status" value="1"/>
</dbReference>
<evidence type="ECO:0000256" key="4">
    <source>
        <dbReference type="ARBA" id="ARBA00023295"/>
    </source>
</evidence>
<dbReference type="InterPro" id="IPR006047">
    <property type="entry name" value="GH13_cat_dom"/>
</dbReference>
<keyword evidence="3" id="KW-0809">Transit peptide</keyword>
<dbReference type="InterPro" id="IPR014756">
    <property type="entry name" value="Ig_E-set"/>
</dbReference>
<evidence type="ECO:0000313" key="7">
    <source>
        <dbReference type="EMBL" id="BBX71676.1"/>
    </source>
</evidence>
<dbReference type="EMBL" id="AP022574">
    <property type="protein sequence ID" value="BBX71676.1"/>
    <property type="molecule type" value="Genomic_DNA"/>
</dbReference>
<sequence>MGRSLAAGRAYPLGASCVGGGTNFSVWSRTLAQLDLLLFDDVDDAAPSRVITLDRQTNRTAYYWHAFVPDVASGQVYAWRVHDTSTVLLDPYGVAVAVPTAYERMAGTGAQLDSSTAMKSVVADLDGYDWEGDRPLGRPFARTVIYELHVRGFTAHPNSGVAQELAGTFAGLVEKIPYLRSLGITAVELMPVLAFDPQDAPRGLVNYWGYSPVSFFAPHAAYASSGDALGALDEFRDMVKKLHRAGIEVIIDVVFNHTAEGGADGPTFCWRGLDNETYYIRDPNRRATYLDVTGCGNTVNANNSVVRRMIIDAVRHWVDRMHVDGFRFDLASALTRDERGVPMADPPIIWEIESDPVLAGTKVIAEAWDVAGLYQLGSFVGDRWREWNGKFRDDIRRFVRGDGGTVALLPNRLLGSPDLFGHRPAEVEHSINFVTCHDGFTLNDLVSYARKHNEANLAQNRDGADDNHSTNCGAEGPSDDPSIEHLRTRLVKNMLGITLIAMGVPMIVMGDEVRRTQLGNNNPYCQDNETSWFDWSLTDRYADIRRFTEKLIDVRLELDMTQVMHGLPLREFLTRSLVQFHGRRLYQPDWSENSRMLALTVRSVIGTRMVHAILNSSDVTVDFELPPVVTPELPWRRVVDTALDPPDDVADLVSAQPISGTTYLVGARSVVLLCADLHGG</sequence>
<dbReference type="KEGG" id="mpsc:MPSYJ_51370"/>
<dbReference type="InterPro" id="IPR013780">
    <property type="entry name" value="Glyco_hydro_b"/>
</dbReference>
<dbReference type="Proteomes" id="UP000466514">
    <property type="component" value="Chromosome"/>
</dbReference>
<name>A0A7I7MHS4_9MYCO</name>
<evidence type="ECO:0000256" key="3">
    <source>
        <dbReference type="ARBA" id="ARBA00022946"/>
    </source>
</evidence>
<dbReference type="SUPFAM" id="SSF51445">
    <property type="entry name" value="(Trans)glycosidases"/>
    <property type="match status" value="1"/>
</dbReference>
<feature type="region of interest" description="Disordered" evidence="5">
    <location>
        <begin position="456"/>
        <end position="482"/>
    </location>
</feature>
<feature type="domain" description="Glycosyl hydrolase family 13 catalytic" evidence="6">
    <location>
        <begin position="147"/>
        <end position="555"/>
    </location>
</feature>
<dbReference type="InterPro" id="IPR048650">
    <property type="entry name" value="ISOA1-3-like_C"/>
</dbReference>
<dbReference type="Gene3D" id="2.60.40.1180">
    <property type="entry name" value="Golgi alpha-mannosidase II"/>
    <property type="match status" value="1"/>
</dbReference>
<evidence type="ECO:0000259" key="6">
    <source>
        <dbReference type="SMART" id="SM00642"/>
    </source>
</evidence>
<dbReference type="GO" id="GO:0004135">
    <property type="term" value="F:amylo-alpha-1,6-glucosidase activity"/>
    <property type="evidence" value="ECO:0007669"/>
    <property type="project" value="InterPro"/>
</dbReference>
<dbReference type="PANTHER" id="PTHR43002">
    <property type="entry name" value="GLYCOGEN DEBRANCHING ENZYME"/>
    <property type="match status" value="1"/>
</dbReference>
<dbReference type="GO" id="GO:0019156">
    <property type="term" value="F:isoamylase activity"/>
    <property type="evidence" value="ECO:0007669"/>
    <property type="project" value="UniProtKB-ARBA"/>
</dbReference>
<accession>A0A7I7MHS4</accession>
<evidence type="ECO:0000256" key="2">
    <source>
        <dbReference type="ARBA" id="ARBA00022801"/>
    </source>
</evidence>
<evidence type="ECO:0000313" key="8">
    <source>
        <dbReference type="Proteomes" id="UP000466514"/>
    </source>
</evidence>
<dbReference type="NCBIfam" id="TIGR02100">
    <property type="entry name" value="glgX_debranch"/>
    <property type="match status" value="1"/>
</dbReference>
<dbReference type="SMART" id="SM00642">
    <property type="entry name" value="Aamy"/>
    <property type="match status" value="1"/>
</dbReference>
<protein>
    <submittedName>
        <fullName evidence="7">Glycogen operon protein GlgX homolog</fullName>
    </submittedName>
</protein>
<evidence type="ECO:0000256" key="1">
    <source>
        <dbReference type="ARBA" id="ARBA00008061"/>
    </source>
</evidence>
<reference evidence="7 8" key="1">
    <citation type="journal article" date="2019" name="Emerg. Microbes Infect.">
        <title>Comprehensive subspecies identification of 175 nontuberculous mycobacteria species based on 7547 genomic profiles.</title>
        <authorList>
            <person name="Matsumoto Y."/>
            <person name="Kinjo T."/>
            <person name="Motooka D."/>
            <person name="Nabeya D."/>
            <person name="Jung N."/>
            <person name="Uechi K."/>
            <person name="Horii T."/>
            <person name="Iida T."/>
            <person name="Fujita J."/>
            <person name="Nakamura S."/>
        </authorList>
    </citation>
    <scope>NUCLEOTIDE SEQUENCE [LARGE SCALE GENOMIC DNA]</scope>
    <source>
        <strain evidence="7 8">JCM 13323</strain>
    </source>
</reference>
<dbReference type="SUPFAM" id="SSF81296">
    <property type="entry name" value="E set domains"/>
    <property type="match status" value="1"/>
</dbReference>
<dbReference type="GO" id="GO:0005980">
    <property type="term" value="P:glycogen catabolic process"/>
    <property type="evidence" value="ECO:0007669"/>
    <property type="project" value="InterPro"/>
</dbReference>
<dbReference type="InterPro" id="IPR017853">
    <property type="entry name" value="GH"/>
</dbReference>
<organism evidence="7 8">
    <name type="scientific">Mycolicibacterium psychrotolerans</name>
    <dbReference type="NCBI Taxonomy" id="216929"/>
    <lineage>
        <taxon>Bacteria</taxon>
        <taxon>Bacillati</taxon>
        <taxon>Actinomycetota</taxon>
        <taxon>Actinomycetes</taxon>
        <taxon>Mycobacteriales</taxon>
        <taxon>Mycobacteriaceae</taxon>
        <taxon>Mycolicibacterium</taxon>
    </lineage>
</organism>
<dbReference type="Pfam" id="PF02922">
    <property type="entry name" value="CBM_48"/>
    <property type="match status" value="1"/>
</dbReference>
<proteinExistence type="inferred from homology"/>
<keyword evidence="4" id="KW-0326">Glycosidase</keyword>
<dbReference type="RefSeq" id="WP_163726483.1">
    <property type="nucleotide sequence ID" value="NZ_AP022574.1"/>
</dbReference>
<dbReference type="InterPro" id="IPR011837">
    <property type="entry name" value="Glycogen_debranch_GlgX"/>
</dbReference>